<keyword evidence="3" id="KW-0067">ATP-binding</keyword>
<name>A0A3P3XTY8_9SPIR</name>
<dbReference type="InterPro" id="IPR027417">
    <property type="entry name" value="P-loop_NTPase"/>
</dbReference>
<keyword evidence="2" id="KW-0547">Nucleotide-binding</keyword>
<evidence type="ECO:0000256" key="3">
    <source>
        <dbReference type="ARBA" id="ARBA00022840"/>
    </source>
</evidence>
<feature type="domain" description="ABC transporter" evidence="4">
    <location>
        <begin position="3"/>
        <end position="227"/>
    </location>
</feature>
<dbReference type="Gene3D" id="3.40.50.300">
    <property type="entry name" value="P-loop containing nucleotide triphosphate hydrolases"/>
    <property type="match status" value="1"/>
</dbReference>
<sequence length="249" mass="28143">MSAYVKSLKKSFGSLNVLENISFELKDSSIVSILGPSGCGKTTILNIVSGITKADAGSLVGFEHKRFSYCFQEPRLLGWLNAEDNLRFALSSLVQSHKDSRDMEMRIERFLREAGLWEFKRYKPNQLSGGMQQRLALARTFAFPSDMLLLDEAFSAVDLKQKIELMQAFLRLWTDERPTVIIVTHDIHDALFLADQVVVLSQRPAHVAGTLNIDIPHEKRTFASSELSKHEMELYRLLGFGHHDNSAQS</sequence>
<dbReference type="PANTHER" id="PTHR42788">
    <property type="entry name" value="TAURINE IMPORT ATP-BINDING PROTEIN-RELATED"/>
    <property type="match status" value="1"/>
</dbReference>
<dbReference type="GO" id="GO:0005524">
    <property type="term" value="F:ATP binding"/>
    <property type="evidence" value="ECO:0007669"/>
    <property type="project" value="UniProtKB-KW"/>
</dbReference>
<dbReference type="SMART" id="SM00382">
    <property type="entry name" value="AAA"/>
    <property type="match status" value="1"/>
</dbReference>
<evidence type="ECO:0000256" key="2">
    <source>
        <dbReference type="ARBA" id="ARBA00022741"/>
    </source>
</evidence>
<evidence type="ECO:0000256" key="1">
    <source>
        <dbReference type="ARBA" id="ARBA00022448"/>
    </source>
</evidence>
<dbReference type="InterPro" id="IPR003439">
    <property type="entry name" value="ABC_transporter-like_ATP-bd"/>
</dbReference>
<dbReference type="AlphaFoldDB" id="A0A3P3XTY8"/>
<dbReference type="GO" id="GO:0016887">
    <property type="term" value="F:ATP hydrolysis activity"/>
    <property type="evidence" value="ECO:0007669"/>
    <property type="project" value="InterPro"/>
</dbReference>
<keyword evidence="1" id="KW-0813">Transport</keyword>
<reference evidence="5" key="1">
    <citation type="submission" date="2017-02" db="EMBL/GenBank/DDBJ databases">
        <authorList>
            <person name="Regsiter A."/>
            <person name="William W."/>
        </authorList>
    </citation>
    <scope>NUCLEOTIDE SEQUENCE</scope>
    <source>
        <strain evidence="5">BdmA 4</strain>
    </source>
</reference>
<dbReference type="InterPro" id="IPR017871">
    <property type="entry name" value="ABC_transporter-like_CS"/>
</dbReference>
<evidence type="ECO:0000259" key="4">
    <source>
        <dbReference type="PROSITE" id="PS50893"/>
    </source>
</evidence>
<dbReference type="PROSITE" id="PS50893">
    <property type="entry name" value="ABC_TRANSPORTER_2"/>
    <property type="match status" value="1"/>
</dbReference>
<dbReference type="InterPro" id="IPR050166">
    <property type="entry name" value="ABC_transporter_ATP-bind"/>
</dbReference>
<dbReference type="Pfam" id="PF00005">
    <property type="entry name" value="ABC_tran"/>
    <property type="match status" value="1"/>
</dbReference>
<dbReference type="PANTHER" id="PTHR42788:SF20">
    <property type="entry name" value="ABC TRANSPORTER ATP-BINDING PROTEIN"/>
    <property type="match status" value="1"/>
</dbReference>
<protein>
    <submittedName>
        <fullName evidence="5">ABC transporter related protein</fullName>
    </submittedName>
</protein>
<dbReference type="SUPFAM" id="SSF52540">
    <property type="entry name" value="P-loop containing nucleoside triphosphate hydrolases"/>
    <property type="match status" value="1"/>
</dbReference>
<gene>
    <name evidence="5" type="ORF">SPIRO4BDMA_70160</name>
</gene>
<dbReference type="PROSITE" id="PS00211">
    <property type="entry name" value="ABC_TRANSPORTER_1"/>
    <property type="match status" value="1"/>
</dbReference>
<accession>A0A3P3XTY8</accession>
<organism evidence="5">
    <name type="scientific">uncultured spirochete</name>
    <dbReference type="NCBI Taxonomy" id="156406"/>
    <lineage>
        <taxon>Bacteria</taxon>
        <taxon>Pseudomonadati</taxon>
        <taxon>Spirochaetota</taxon>
        <taxon>Spirochaetia</taxon>
        <taxon>Spirochaetales</taxon>
        <taxon>environmental samples</taxon>
    </lineage>
</organism>
<proteinExistence type="predicted"/>
<evidence type="ECO:0000313" key="5">
    <source>
        <dbReference type="EMBL" id="SLM19738.1"/>
    </source>
</evidence>
<dbReference type="InterPro" id="IPR003593">
    <property type="entry name" value="AAA+_ATPase"/>
</dbReference>
<dbReference type="EMBL" id="FWDO01000007">
    <property type="protein sequence ID" value="SLM19738.1"/>
    <property type="molecule type" value="Genomic_DNA"/>
</dbReference>